<dbReference type="InterPro" id="IPR005467">
    <property type="entry name" value="His_kinase_dom"/>
</dbReference>
<reference evidence="14" key="1">
    <citation type="journal article" date="2021" name="PeerJ">
        <title>Extensive microbial diversity within the chicken gut microbiome revealed by metagenomics and culture.</title>
        <authorList>
            <person name="Gilroy R."/>
            <person name="Ravi A."/>
            <person name="Getino M."/>
            <person name="Pursley I."/>
            <person name="Horton D.L."/>
            <person name="Alikhan N.F."/>
            <person name="Baker D."/>
            <person name="Gharbi K."/>
            <person name="Hall N."/>
            <person name="Watson M."/>
            <person name="Adriaenssens E.M."/>
            <person name="Foster-Nyarko E."/>
            <person name="Jarju S."/>
            <person name="Secka A."/>
            <person name="Antonio M."/>
            <person name="Oren A."/>
            <person name="Chaudhuri R.R."/>
            <person name="La Ragione R."/>
            <person name="Hildebrand F."/>
            <person name="Pallen M.J."/>
        </authorList>
    </citation>
    <scope>NUCLEOTIDE SEQUENCE</scope>
    <source>
        <strain evidence="14">CHK185-1770</strain>
    </source>
</reference>
<dbReference type="PROSITE" id="PS50885">
    <property type="entry name" value="HAMP"/>
    <property type="match status" value="1"/>
</dbReference>
<evidence type="ECO:0000259" key="12">
    <source>
        <dbReference type="PROSITE" id="PS50109"/>
    </source>
</evidence>
<evidence type="ECO:0000259" key="13">
    <source>
        <dbReference type="PROSITE" id="PS50885"/>
    </source>
</evidence>
<dbReference type="SUPFAM" id="SSF158472">
    <property type="entry name" value="HAMP domain-like"/>
    <property type="match status" value="1"/>
</dbReference>
<dbReference type="InterPro" id="IPR004358">
    <property type="entry name" value="Sig_transdc_His_kin-like_C"/>
</dbReference>
<evidence type="ECO:0000256" key="2">
    <source>
        <dbReference type="ARBA" id="ARBA00004370"/>
    </source>
</evidence>
<dbReference type="PRINTS" id="PR00344">
    <property type="entry name" value="BCTRLSENSOR"/>
</dbReference>
<dbReference type="GO" id="GO:0000155">
    <property type="term" value="F:phosphorelay sensor kinase activity"/>
    <property type="evidence" value="ECO:0007669"/>
    <property type="project" value="InterPro"/>
</dbReference>
<proteinExistence type="predicted"/>
<protein>
    <recommendedName>
        <fullName evidence="3">histidine kinase</fullName>
        <ecNumber evidence="3">2.7.13.3</ecNumber>
    </recommendedName>
</protein>
<reference evidence="14" key="2">
    <citation type="submission" date="2021-04" db="EMBL/GenBank/DDBJ databases">
        <authorList>
            <person name="Gilroy R."/>
        </authorList>
    </citation>
    <scope>NUCLEOTIDE SEQUENCE</scope>
    <source>
        <strain evidence="14">CHK185-1770</strain>
    </source>
</reference>
<evidence type="ECO:0000256" key="11">
    <source>
        <dbReference type="SAM" id="Phobius"/>
    </source>
</evidence>
<dbReference type="AlphaFoldDB" id="A0A9D2SEG3"/>
<dbReference type="SMART" id="SM00387">
    <property type="entry name" value="HATPase_c"/>
    <property type="match status" value="1"/>
</dbReference>
<keyword evidence="10 11" id="KW-0472">Membrane</keyword>
<evidence type="ECO:0000256" key="1">
    <source>
        <dbReference type="ARBA" id="ARBA00000085"/>
    </source>
</evidence>
<dbReference type="CDD" id="cd00075">
    <property type="entry name" value="HATPase"/>
    <property type="match status" value="1"/>
</dbReference>
<comment type="caution">
    <text evidence="14">The sequence shown here is derived from an EMBL/GenBank/DDBJ whole genome shotgun (WGS) entry which is preliminary data.</text>
</comment>
<feature type="transmembrane region" description="Helical" evidence="11">
    <location>
        <begin position="150"/>
        <end position="173"/>
    </location>
</feature>
<keyword evidence="8 11" id="KW-1133">Transmembrane helix</keyword>
<dbReference type="Proteomes" id="UP000826793">
    <property type="component" value="Unassembled WGS sequence"/>
</dbReference>
<dbReference type="PROSITE" id="PS50109">
    <property type="entry name" value="HIS_KIN"/>
    <property type="match status" value="1"/>
</dbReference>
<evidence type="ECO:0000256" key="9">
    <source>
        <dbReference type="ARBA" id="ARBA00023012"/>
    </source>
</evidence>
<dbReference type="CDD" id="cd00082">
    <property type="entry name" value="HisKA"/>
    <property type="match status" value="1"/>
</dbReference>
<dbReference type="InterPro" id="IPR036890">
    <property type="entry name" value="HATPase_C_sf"/>
</dbReference>
<dbReference type="CDD" id="cd06225">
    <property type="entry name" value="HAMP"/>
    <property type="match status" value="1"/>
</dbReference>
<keyword evidence="9" id="KW-0902">Two-component regulatory system</keyword>
<dbReference type="InterPro" id="IPR003661">
    <property type="entry name" value="HisK_dim/P_dom"/>
</dbReference>
<dbReference type="InterPro" id="IPR003660">
    <property type="entry name" value="HAMP_dom"/>
</dbReference>
<dbReference type="PANTHER" id="PTHR45436">
    <property type="entry name" value="SENSOR HISTIDINE KINASE YKOH"/>
    <property type="match status" value="1"/>
</dbReference>
<dbReference type="Gene3D" id="1.10.287.130">
    <property type="match status" value="1"/>
</dbReference>
<evidence type="ECO:0000256" key="7">
    <source>
        <dbReference type="ARBA" id="ARBA00022777"/>
    </source>
</evidence>
<dbReference type="EMBL" id="DWXG01000022">
    <property type="protein sequence ID" value="HJB97469.1"/>
    <property type="molecule type" value="Genomic_DNA"/>
</dbReference>
<dbReference type="Pfam" id="PF00512">
    <property type="entry name" value="HisKA"/>
    <property type="match status" value="1"/>
</dbReference>
<accession>A0A9D2SEG3</accession>
<dbReference type="Pfam" id="PF02518">
    <property type="entry name" value="HATPase_c"/>
    <property type="match status" value="1"/>
</dbReference>
<dbReference type="Pfam" id="PF00672">
    <property type="entry name" value="HAMP"/>
    <property type="match status" value="1"/>
</dbReference>
<feature type="domain" description="Histidine kinase" evidence="12">
    <location>
        <begin position="237"/>
        <end position="451"/>
    </location>
</feature>
<keyword evidence="5" id="KW-0808">Transferase</keyword>
<dbReference type="SUPFAM" id="SSF55874">
    <property type="entry name" value="ATPase domain of HSP90 chaperone/DNA topoisomerase II/histidine kinase"/>
    <property type="match status" value="1"/>
</dbReference>
<organism evidence="14 15">
    <name type="scientific">Candidatus Acutalibacter pullicola</name>
    <dbReference type="NCBI Taxonomy" id="2838417"/>
    <lineage>
        <taxon>Bacteria</taxon>
        <taxon>Bacillati</taxon>
        <taxon>Bacillota</taxon>
        <taxon>Clostridia</taxon>
        <taxon>Eubacteriales</taxon>
        <taxon>Acutalibacteraceae</taxon>
        <taxon>Acutalibacter</taxon>
    </lineage>
</organism>
<dbReference type="Gene3D" id="3.30.565.10">
    <property type="entry name" value="Histidine kinase-like ATPase, C-terminal domain"/>
    <property type="match status" value="1"/>
</dbReference>
<dbReference type="SMART" id="SM00304">
    <property type="entry name" value="HAMP"/>
    <property type="match status" value="1"/>
</dbReference>
<sequence length="454" mass="51001">MKRLSLKSRLVLLHTGLMTLVVCLVLGVLFSAGSQEILANVQGTLEERVSESIHQVEYRQGRLEFDSDLLDLEGGVYLSVYEPGESSLLYGRLPYGFAYNLPFSDGELRSVATEEAQFYVLDWEFSVDGYGDLLLRGVVSLSDAERDFRFLVRVALILLPVLLVLTAVCGYWISRRALRPVAQITQTVRNIQREKDLSKRVHLGQGRDEIYTLAQTFDQLLDQLEAGFQREKQFTSDAAHELRTPLTVALMQCEELLAREDLSQEARQQVEVIRRKVDSMAGMVSQLLLLSRADQGRAQLHWEDLDLSELSTLEAEEFSEVAARRGMTLHADIQPGIWVRGDQTLLLRLWSNLLQNAVTYGRENGGIWMGLQAREGKIVLQVQDDGPGIAPEHLEKIWDRFYQADPARSGDSSGLGLSMVRWIAQAHGGTARVESQLGQGAVFTVELPEKEENL</sequence>
<dbReference type="GO" id="GO:0005886">
    <property type="term" value="C:plasma membrane"/>
    <property type="evidence" value="ECO:0007669"/>
    <property type="project" value="TreeGrafter"/>
</dbReference>
<evidence type="ECO:0000313" key="15">
    <source>
        <dbReference type="Proteomes" id="UP000826793"/>
    </source>
</evidence>
<dbReference type="Gene3D" id="6.10.340.10">
    <property type="match status" value="1"/>
</dbReference>
<dbReference type="PANTHER" id="PTHR45436:SF5">
    <property type="entry name" value="SENSOR HISTIDINE KINASE TRCS"/>
    <property type="match status" value="1"/>
</dbReference>
<evidence type="ECO:0000256" key="3">
    <source>
        <dbReference type="ARBA" id="ARBA00012438"/>
    </source>
</evidence>
<evidence type="ECO:0000313" key="14">
    <source>
        <dbReference type="EMBL" id="HJB97469.1"/>
    </source>
</evidence>
<gene>
    <name evidence="14" type="ORF">H9710_02690</name>
</gene>
<dbReference type="InterPro" id="IPR036097">
    <property type="entry name" value="HisK_dim/P_sf"/>
</dbReference>
<evidence type="ECO:0000256" key="10">
    <source>
        <dbReference type="ARBA" id="ARBA00023136"/>
    </source>
</evidence>
<keyword evidence="4" id="KW-0597">Phosphoprotein</keyword>
<evidence type="ECO:0000256" key="8">
    <source>
        <dbReference type="ARBA" id="ARBA00022989"/>
    </source>
</evidence>
<comment type="subcellular location">
    <subcellularLocation>
        <location evidence="2">Membrane</location>
    </subcellularLocation>
</comment>
<evidence type="ECO:0000256" key="5">
    <source>
        <dbReference type="ARBA" id="ARBA00022679"/>
    </source>
</evidence>
<dbReference type="SMART" id="SM00388">
    <property type="entry name" value="HisKA"/>
    <property type="match status" value="1"/>
</dbReference>
<name>A0A9D2SEG3_9FIRM</name>
<keyword evidence="6 11" id="KW-0812">Transmembrane</keyword>
<dbReference type="SUPFAM" id="SSF47384">
    <property type="entry name" value="Homodimeric domain of signal transducing histidine kinase"/>
    <property type="match status" value="1"/>
</dbReference>
<dbReference type="InterPro" id="IPR050428">
    <property type="entry name" value="TCS_sensor_his_kinase"/>
</dbReference>
<evidence type="ECO:0000256" key="4">
    <source>
        <dbReference type="ARBA" id="ARBA00022553"/>
    </source>
</evidence>
<keyword evidence="7 14" id="KW-0418">Kinase</keyword>
<dbReference type="EC" id="2.7.13.3" evidence="3"/>
<evidence type="ECO:0000256" key="6">
    <source>
        <dbReference type="ARBA" id="ARBA00022692"/>
    </source>
</evidence>
<dbReference type="FunFam" id="3.30.565.10:FF:000006">
    <property type="entry name" value="Sensor histidine kinase WalK"/>
    <property type="match status" value="1"/>
</dbReference>
<dbReference type="InterPro" id="IPR003594">
    <property type="entry name" value="HATPase_dom"/>
</dbReference>
<comment type="catalytic activity">
    <reaction evidence="1">
        <text>ATP + protein L-histidine = ADP + protein N-phospho-L-histidine.</text>
        <dbReference type="EC" id="2.7.13.3"/>
    </reaction>
</comment>
<feature type="domain" description="HAMP" evidence="13">
    <location>
        <begin position="175"/>
        <end position="229"/>
    </location>
</feature>